<dbReference type="Pfam" id="PF13581">
    <property type="entry name" value="HATPase_c_2"/>
    <property type="match status" value="1"/>
</dbReference>
<dbReference type="Proteomes" id="UP000280307">
    <property type="component" value="Unassembled WGS sequence"/>
</dbReference>
<evidence type="ECO:0000313" key="3">
    <source>
        <dbReference type="Proteomes" id="UP000280307"/>
    </source>
</evidence>
<evidence type="ECO:0000313" key="2">
    <source>
        <dbReference type="EMBL" id="RRR69627.1"/>
    </source>
</evidence>
<keyword evidence="2" id="KW-0547">Nucleotide-binding</keyword>
<dbReference type="EMBL" id="RSAS01000608">
    <property type="protein sequence ID" value="RRR69627.1"/>
    <property type="molecule type" value="Genomic_DNA"/>
</dbReference>
<name>A0A426TWB3_9CHLR</name>
<keyword evidence="2" id="KW-0067">ATP-binding</keyword>
<dbReference type="GO" id="GO:0005524">
    <property type="term" value="F:ATP binding"/>
    <property type="evidence" value="ECO:0007669"/>
    <property type="project" value="UniProtKB-KW"/>
</dbReference>
<dbReference type="SUPFAM" id="SSF55874">
    <property type="entry name" value="ATPase domain of HSP90 chaperone/DNA topoisomerase II/histidine kinase"/>
    <property type="match status" value="1"/>
</dbReference>
<comment type="caution">
    <text evidence="2">The sequence shown here is derived from an EMBL/GenBank/DDBJ whole genome shotgun (WGS) entry which is preliminary data.</text>
</comment>
<accession>A0A426TWB3</accession>
<organism evidence="2 3">
    <name type="scientific">Candidatus Viridilinea halotolerans</name>
    <dbReference type="NCBI Taxonomy" id="2491704"/>
    <lineage>
        <taxon>Bacteria</taxon>
        <taxon>Bacillati</taxon>
        <taxon>Chloroflexota</taxon>
        <taxon>Chloroflexia</taxon>
        <taxon>Chloroflexales</taxon>
        <taxon>Chloroflexineae</taxon>
        <taxon>Oscillochloridaceae</taxon>
        <taxon>Candidatus Viridilinea</taxon>
    </lineage>
</organism>
<dbReference type="InterPro" id="IPR003594">
    <property type="entry name" value="HATPase_dom"/>
</dbReference>
<feature type="domain" description="Histidine kinase/HSP90-like ATPase" evidence="1">
    <location>
        <begin position="25"/>
        <end position="128"/>
    </location>
</feature>
<proteinExistence type="predicted"/>
<dbReference type="InterPro" id="IPR036890">
    <property type="entry name" value="HATPase_C_sf"/>
</dbReference>
<protein>
    <submittedName>
        <fullName evidence="2">ATP-binding protein</fullName>
    </submittedName>
</protein>
<reference evidence="2 3" key="1">
    <citation type="submission" date="2018-12" db="EMBL/GenBank/DDBJ databases">
        <title>Genome Sequence of Candidatus Viridilinea halotolerans isolated from saline sulfide-rich spring.</title>
        <authorList>
            <person name="Grouzdev D.S."/>
            <person name="Burganskaya E.I."/>
            <person name="Krutkina M.S."/>
            <person name="Sukhacheva M.V."/>
            <person name="Gorlenko V.M."/>
        </authorList>
    </citation>
    <scope>NUCLEOTIDE SEQUENCE [LARGE SCALE GENOMIC DNA]</scope>
    <source>
        <strain evidence="2">Chok-6</strain>
    </source>
</reference>
<gene>
    <name evidence="2" type="ORF">EI684_15140</name>
</gene>
<evidence type="ECO:0000259" key="1">
    <source>
        <dbReference type="Pfam" id="PF13581"/>
    </source>
</evidence>
<sequence>MKIIEKTIILANDPHLCIEELHLTLESFWCSAPVDCEQQLRFSSALGEIVGNILRYALDPGDSAIMLRLRLTPRLLEARLTDWGRAWATPLAPPYVMPHHLAEHGRGLAIAAQALDQLRYRRVGNLINCWRLRVYV</sequence>
<dbReference type="AlphaFoldDB" id="A0A426TWB3"/>
<dbReference type="Gene3D" id="3.30.565.10">
    <property type="entry name" value="Histidine kinase-like ATPase, C-terminal domain"/>
    <property type="match status" value="1"/>
</dbReference>